<evidence type="ECO:0000256" key="2">
    <source>
        <dbReference type="ARBA" id="ARBA00022737"/>
    </source>
</evidence>
<dbReference type="Proteomes" id="UP001177003">
    <property type="component" value="Chromosome 0"/>
</dbReference>
<keyword evidence="4" id="KW-0238">DNA-binding</keyword>
<dbReference type="InterPro" id="IPR036955">
    <property type="entry name" value="AP2/ERF_dom_sf"/>
</dbReference>
<feature type="domain" description="AP2/ERF" evidence="10">
    <location>
        <begin position="253"/>
        <end position="309"/>
    </location>
</feature>
<keyword evidence="6" id="KW-0804">Transcription</keyword>
<evidence type="ECO:0000313" key="12">
    <source>
        <dbReference type="Proteomes" id="UP001177003"/>
    </source>
</evidence>
<keyword evidence="2" id="KW-0677">Repeat</keyword>
<dbReference type="CDD" id="cd00018">
    <property type="entry name" value="AP2"/>
    <property type="match status" value="2"/>
</dbReference>
<feature type="compositionally biased region" description="Low complexity" evidence="9">
    <location>
        <begin position="117"/>
        <end position="128"/>
    </location>
</feature>
<dbReference type="EMBL" id="OX465086">
    <property type="protein sequence ID" value="CAI9259416.1"/>
    <property type="molecule type" value="Genomic_DNA"/>
</dbReference>
<feature type="compositionally biased region" description="Low complexity" evidence="9">
    <location>
        <begin position="416"/>
        <end position="429"/>
    </location>
</feature>
<organism evidence="11 12">
    <name type="scientific">Lactuca saligna</name>
    <name type="common">Willowleaf lettuce</name>
    <dbReference type="NCBI Taxonomy" id="75948"/>
    <lineage>
        <taxon>Eukaryota</taxon>
        <taxon>Viridiplantae</taxon>
        <taxon>Streptophyta</taxon>
        <taxon>Embryophyta</taxon>
        <taxon>Tracheophyta</taxon>
        <taxon>Spermatophyta</taxon>
        <taxon>Magnoliopsida</taxon>
        <taxon>eudicotyledons</taxon>
        <taxon>Gunneridae</taxon>
        <taxon>Pentapetalae</taxon>
        <taxon>asterids</taxon>
        <taxon>campanulids</taxon>
        <taxon>Asterales</taxon>
        <taxon>Asteraceae</taxon>
        <taxon>Cichorioideae</taxon>
        <taxon>Cichorieae</taxon>
        <taxon>Lactucinae</taxon>
        <taxon>Lactuca</taxon>
    </lineage>
</organism>
<name>A0AA35US29_LACSI</name>
<evidence type="ECO:0000259" key="10">
    <source>
        <dbReference type="PROSITE" id="PS51032"/>
    </source>
</evidence>
<dbReference type="PANTHER" id="PTHR32467">
    <property type="entry name" value="AP2-LIKE ETHYLENE-RESPONSIVE TRANSCRIPTION FACTOR"/>
    <property type="match status" value="1"/>
</dbReference>
<proteinExistence type="inferred from homology"/>
<feature type="compositionally biased region" description="Acidic residues" evidence="9">
    <location>
        <begin position="129"/>
        <end position="140"/>
    </location>
</feature>
<feature type="region of interest" description="Disordered" evidence="9">
    <location>
        <begin position="76"/>
        <end position="171"/>
    </location>
</feature>
<evidence type="ECO:0000256" key="4">
    <source>
        <dbReference type="ARBA" id="ARBA00023125"/>
    </source>
</evidence>
<evidence type="ECO:0000256" key="1">
    <source>
        <dbReference type="ARBA" id="ARBA00004123"/>
    </source>
</evidence>
<evidence type="ECO:0000256" key="3">
    <source>
        <dbReference type="ARBA" id="ARBA00023015"/>
    </source>
</evidence>
<accession>A0AA35US29</accession>
<evidence type="ECO:0000256" key="6">
    <source>
        <dbReference type="ARBA" id="ARBA00023163"/>
    </source>
</evidence>
<feature type="region of interest" description="Disordered" evidence="9">
    <location>
        <begin position="557"/>
        <end position="578"/>
    </location>
</feature>
<evidence type="ECO:0000313" key="11">
    <source>
        <dbReference type="EMBL" id="CAI9259416.1"/>
    </source>
</evidence>
<reference evidence="11" key="1">
    <citation type="submission" date="2023-04" db="EMBL/GenBank/DDBJ databases">
        <authorList>
            <person name="Vijverberg K."/>
            <person name="Xiong W."/>
            <person name="Schranz E."/>
        </authorList>
    </citation>
    <scope>NUCLEOTIDE SEQUENCE</scope>
</reference>
<keyword evidence="12" id="KW-1185">Reference proteome</keyword>
<dbReference type="FunFam" id="3.30.730.10:FF:000002">
    <property type="entry name" value="AP2-like ethylene-responsive transcription factor"/>
    <property type="match status" value="1"/>
</dbReference>
<dbReference type="PROSITE" id="PS51032">
    <property type="entry name" value="AP2_ERF"/>
    <property type="match status" value="2"/>
</dbReference>
<dbReference type="GO" id="GO:0005634">
    <property type="term" value="C:nucleus"/>
    <property type="evidence" value="ECO:0007669"/>
    <property type="project" value="UniProtKB-SubCell"/>
</dbReference>
<comment type="similarity">
    <text evidence="8">Belongs to the AP2/ERF transcription factor family. AP2 subfamily.</text>
</comment>
<dbReference type="PRINTS" id="PR00367">
    <property type="entry name" value="ETHRSPELEMNT"/>
</dbReference>
<dbReference type="Gene3D" id="3.30.730.10">
    <property type="entry name" value="AP2/ERF domain"/>
    <property type="match status" value="2"/>
</dbReference>
<gene>
    <name evidence="11" type="ORF">LSALG_LOCUS311</name>
</gene>
<evidence type="ECO:0000256" key="8">
    <source>
        <dbReference type="ARBA" id="ARBA00037973"/>
    </source>
</evidence>
<feature type="region of interest" description="Disordered" evidence="9">
    <location>
        <begin position="228"/>
        <end position="253"/>
    </location>
</feature>
<dbReference type="SUPFAM" id="SSF54171">
    <property type="entry name" value="DNA-binding domain"/>
    <property type="match status" value="2"/>
</dbReference>
<protein>
    <recommendedName>
        <fullName evidence="10">AP2/ERF domain-containing protein</fullName>
    </recommendedName>
</protein>
<feature type="region of interest" description="Disordered" evidence="9">
    <location>
        <begin position="410"/>
        <end position="456"/>
    </location>
</feature>
<evidence type="ECO:0000256" key="5">
    <source>
        <dbReference type="ARBA" id="ARBA00023159"/>
    </source>
</evidence>
<feature type="domain" description="AP2/ERF" evidence="10">
    <location>
        <begin position="345"/>
        <end position="402"/>
    </location>
</feature>
<dbReference type="GO" id="GO:0003700">
    <property type="term" value="F:DNA-binding transcription factor activity"/>
    <property type="evidence" value="ECO:0007669"/>
    <property type="project" value="InterPro"/>
</dbReference>
<dbReference type="FunFam" id="3.30.730.10:FF:000004">
    <property type="entry name" value="AP2-like ethylene-responsive transcription factor"/>
    <property type="match status" value="1"/>
</dbReference>
<dbReference type="PANTHER" id="PTHR32467:SF244">
    <property type="entry name" value="AP2-LIKE ETHYLENE-RESPONSIVE TRANSCRIPTION FACTOR-RELATED"/>
    <property type="match status" value="1"/>
</dbReference>
<dbReference type="SMART" id="SM00380">
    <property type="entry name" value="AP2"/>
    <property type="match status" value="2"/>
</dbReference>
<dbReference type="GO" id="GO:0003677">
    <property type="term" value="F:DNA binding"/>
    <property type="evidence" value="ECO:0007669"/>
    <property type="project" value="UniProtKB-KW"/>
</dbReference>
<keyword evidence="3" id="KW-0805">Transcription regulation</keyword>
<keyword evidence="7" id="KW-0539">Nucleus</keyword>
<evidence type="ECO:0000256" key="7">
    <source>
        <dbReference type="ARBA" id="ARBA00023242"/>
    </source>
</evidence>
<sequence>MVVAHRSRSGGHNSDMAATMALTAGDGDYDLFPLHYRLNDDITRLSPSLATTEATMIARWSEKQWRIGWRPVRGGGAGEMWDLNGSPDLKKEHEESNGCSTPVEADDDDNSKGKGVGSVSNSSSSVVVMDEDDGSDDDDSERGSSRKRSSRLFGFSIDGDGDGDGDPPVTHQFFPVDDDSEVGPTSSLAVGMSSVNAFPAAHWVGVQFCHQSPGGLVSGGATSAGGFLGKSAAPEIPQPLKKSRRGPRSRSSQYRGVTFYRRTGRWESHIWDCGKQVYLGGFDTAHAAARAYDRAAIKFRGLEADINFSLQDYDDDLKQMSNLTKEEFVHVLRRQSTGFPRGSSKYRGVTLHKCGRWEARMGQFLGKKYVYLGLFDTEVEAARAYDKAAIKYNGKDAVTNFDPTIYENESNVTEHSGNNNNDQSNISSSDHNLDLSLGHNSAPTKEGSQDHGFRPVAFGMGQSERYHDTLHLRSIGSSRGNHEFHGYGHLTRPVDPSMFHMLHPPPLNSLNHQIQHSSSTLAGGGSRNNGNGASLHLYANSAAASSGFPQQRFNLRQPPAPPHAQTWLHKNGYNTTLS</sequence>
<comment type="subcellular location">
    <subcellularLocation>
        <location evidence="1">Nucleus</location>
    </subcellularLocation>
</comment>
<dbReference type="InterPro" id="IPR001471">
    <property type="entry name" value="AP2/ERF_dom"/>
</dbReference>
<evidence type="ECO:0000256" key="9">
    <source>
        <dbReference type="SAM" id="MobiDB-lite"/>
    </source>
</evidence>
<keyword evidence="5" id="KW-0010">Activator</keyword>
<dbReference type="InterPro" id="IPR016177">
    <property type="entry name" value="DNA-bd_dom_sf"/>
</dbReference>
<dbReference type="Pfam" id="PF00847">
    <property type="entry name" value="AP2"/>
    <property type="match status" value="2"/>
</dbReference>
<dbReference type="AlphaFoldDB" id="A0AA35US29"/>